<evidence type="ECO:0000313" key="2">
    <source>
        <dbReference type="Proteomes" id="UP000061660"/>
    </source>
</evidence>
<evidence type="ECO:0008006" key="3">
    <source>
        <dbReference type="Google" id="ProtNLM"/>
    </source>
</evidence>
<organism evidence="1 2">
    <name type="scientific">Paenibacillus naphthalenovorans</name>
    <dbReference type="NCBI Taxonomy" id="162209"/>
    <lineage>
        <taxon>Bacteria</taxon>
        <taxon>Bacillati</taxon>
        <taxon>Bacillota</taxon>
        <taxon>Bacilli</taxon>
        <taxon>Bacillales</taxon>
        <taxon>Paenibacillaceae</taxon>
        <taxon>Paenibacillus</taxon>
    </lineage>
</organism>
<dbReference type="Gene3D" id="3.40.1360.10">
    <property type="match status" value="1"/>
</dbReference>
<dbReference type="RefSeq" id="WP_062408462.1">
    <property type="nucleotide sequence ID" value="NZ_CP013652.1"/>
</dbReference>
<dbReference type="SUPFAM" id="SSF56731">
    <property type="entry name" value="DNA primase core"/>
    <property type="match status" value="1"/>
</dbReference>
<name>A0A0U2W3Z8_9BACL</name>
<keyword evidence="2" id="KW-1185">Reference proteome</keyword>
<dbReference type="KEGG" id="pnp:IJ22_17670"/>
<sequence>MDNDFKLIKQKILNENKVEELLLHMECEHVTLKGNRFEAQLPSKFKSDNKRSVQVYLNERISCRIRSRGFSEGDIFKLVSFIIFECFTEESQNKHKYKSKKWICEKLGYYEFINGNYYSQQKQEDPLKWLKEVRKKRVKKNLNNTYENKILPEEVLNQFVMFPYLPYIEEGISYETQIEFEIGFDIQSSRIIYPIHNRFGDIISIKGRTIDPDYKKKGIYKFIYLYNYNKIIEWYNWHRALYYILEKKEVIIFEGEKSCWLATQYGYRNCIAIGGDDISDFQSQMIKNLGIEIKIIIALDKDKSVDDFKKQAKKFGNARQVYALWDGETNLLSEELKHSPVDLGIDVFEKLYKKCFFYRIIA</sequence>
<reference evidence="1 2" key="2">
    <citation type="journal article" date="2016" name="Genome Announc.">
        <title>Complete Genome Sequences of Two Interactive Moderate Thermophiles, Paenibacillus napthalenovorans 32O-Y and Paenibacillus sp. 32O-W.</title>
        <authorList>
            <person name="Butler R.R.III."/>
            <person name="Wang J."/>
            <person name="Stark B.C."/>
            <person name="Pombert J.F."/>
        </authorList>
    </citation>
    <scope>NUCLEOTIDE SEQUENCE [LARGE SCALE GENOMIC DNA]</scope>
    <source>
        <strain evidence="1 2">32O-Y</strain>
    </source>
</reference>
<protein>
    <recommendedName>
        <fullName evidence="3">DNA primase</fullName>
    </recommendedName>
</protein>
<dbReference type="Proteomes" id="UP000061660">
    <property type="component" value="Chromosome"/>
</dbReference>
<accession>A0A0U2W3Z8</accession>
<dbReference type="STRING" id="162209.IJ22_17670"/>
<gene>
    <name evidence="1" type="ORF">IJ22_17670</name>
</gene>
<dbReference type="AlphaFoldDB" id="A0A0U2W3Z8"/>
<dbReference type="OrthoDB" id="2327166at2"/>
<dbReference type="PATRIC" id="fig|162209.4.peg.1872"/>
<evidence type="ECO:0000313" key="1">
    <source>
        <dbReference type="EMBL" id="ALS22141.1"/>
    </source>
</evidence>
<proteinExistence type="predicted"/>
<dbReference type="EMBL" id="CP013652">
    <property type="protein sequence ID" value="ALS22141.1"/>
    <property type="molecule type" value="Genomic_DNA"/>
</dbReference>
<reference evidence="2" key="1">
    <citation type="submission" date="2015-12" db="EMBL/GenBank/DDBJ databases">
        <title>Complete genome sequences of two moderately thermophilic Paenibacillus species.</title>
        <authorList>
            <person name="Butler R.III."/>
            <person name="Wang J."/>
            <person name="Stark B.C."/>
            <person name="Pombert J.-F."/>
        </authorList>
    </citation>
    <scope>NUCLEOTIDE SEQUENCE [LARGE SCALE GENOMIC DNA]</scope>
    <source>
        <strain evidence="2">32O-Y</strain>
    </source>
</reference>